<protein>
    <recommendedName>
        <fullName evidence="4">DUF2325 domain-containing protein</fullName>
    </recommendedName>
</protein>
<organism evidence="2 3">
    <name type="scientific">Lentilactobacillus parabuchneri DSM 5707 = NBRC 107865</name>
    <dbReference type="NCBI Taxonomy" id="1423784"/>
    <lineage>
        <taxon>Bacteria</taxon>
        <taxon>Bacillati</taxon>
        <taxon>Bacillota</taxon>
        <taxon>Bacilli</taxon>
        <taxon>Lactobacillales</taxon>
        <taxon>Lactobacillaceae</taxon>
        <taxon>Lentilactobacillus</taxon>
    </lineage>
</organism>
<feature type="region of interest" description="Disordered" evidence="1">
    <location>
        <begin position="42"/>
        <end position="74"/>
    </location>
</feature>
<evidence type="ECO:0000313" key="3">
    <source>
        <dbReference type="Proteomes" id="UP000051957"/>
    </source>
</evidence>
<name>A0A0R1YX28_9LACO</name>
<dbReference type="RefSeq" id="WP_057909775.1">
    <property type="nucleotide sequence ID" value="NZ_AZGK01000006.1"/>
</dbReference>
<proteinExistence type="predicted"/>
<feature type="compositionally biased region" description="Basic and acidic residues" evidence="1">
    <location>
        <begin position="63"/>
        <end position="74"/>
    </location>
</feature>
<evidence type="ECO:0000313" key="2">
    <source>
        <dbReference type="EMBL" id="KRM46549.1"/>
    </source>
</evidence>
<dbReference type="Proteomes" id="UP000051957">
    <property type="component" value="Unassembled WGS sequence"/>
</dbReference>
<dbReference type="PATRIC" id="fig|1423784.4.peg.2170"/>
<sequence length="386" mass="43058">MSKLKSNTYCADIENILKHVNDDNFELATKAIETISKYAHELSADDETSTPEVSKQTQPASEEVPKPAEESKPAEELFKVISTKARPTSKKASRPQNKYKVERKLIGASIGPQYYSESMVRKLGIHGGDMAVLNPDPANYKNYTGRLPQVTIVDVSADPEPNIVREKAIVESAEDGTLVAKYDYNHEPLLMHGEPTTIKLDEDDVRRNHVSEGDLIELAYYTSNESNEARVTWKYDTDEPETDDTITKPHSAYVEKGDTKVKAFQPNMDYDLTNKKVLMCGYGSHRSVAQEVIDAHHGKELLMYDEKVSGKGMEGNLLTAVKHADIVIVMLNSVSHNTANKAISNARDMNKFVATTNTNSPLAIEEAIDRAMKREPIYMPTSHVIE</sequence>
<dbReference type="AlphaFoldDB" id="A0A0R1YX28"/>
<reference evidence="2 3" key="1">
    <citation type="journal article" date="2015" name="Genome Announc.">
        <title>Expanding the biotechnology potential of lactobacilli through comparative genomics of 213 strains and associated genera.</title>
        <authorList>
            <person name="Sun Z."/>
            <person name="Harris H.M."/>
            <person name="McCann A."/>
            <person name="Guo C."/>
            <person name="Argimon S."/>
            <person name="Zhang W."/>
            <person name="Yang X."/>
            <person name="Jeffery I.B."/>
            <person name="Cooney J.C."/>
            <person name="Kagawa T.F."/>
            <person name="Liu W."/>
            <person name="Song Y."/>
            <person name="Salvetti E."/>
            <person name="Wrobel A."/>
            <person name="Rasinkangas P."/>
            <person name="Parkhill J."/>
            <person name="Rea M.C."/>
            <person name="O'Sullivan O."/>
            <person name="Ritari J."/>
            <person name="Douillard F.P."/>
            <person name="Paul Ross R."/>
            <person name="Yang R."/>
            <person name="Briner A.E."/>
            <person name="Felis G.E."/>
            <person name="de Vos W.M."/>
            <person name="Barrangou R."/>
            <person name="Klaenhammer T.R."/>
            <person name="Caufield P.W."/>
            <person name="Cui Y."/>
            <person name="Zhang H."/>
            <person name="O'Toole P.W."/>
        </authorList>
    </citation>
    <scope>NUCLEOTIDE SEQUENCE [LARGE SCALE GENOMIC DNA]</scope>
    <source>
        <strain evidence="2 3">DSM 5707</strain>
    </source>
</reference>
<dbReference type="EMBL" id="AZGK01000006">
    <property type="protein sequence ID" value="KRM46549.1"/>
    <property type="molecule type" value="Genomic_DNA"/>
</dbReference>
<comment type="caution">
    <text evidence="2">The sequence shown here is derived from an EMBL/GenBank/DDBJ whole genome shotgun (WGS) entry which is preliminary data.</text>
</comment>
<evidence type="ECO:0000256" key="1">
    <source>
        <dbReference type="SAM" id="MobiDB-lite"/>
    </source>
</evidence>
<evidence type="ECO:0008006" key="4">
    <source>
        <dbReference type="Google" id="ProtNLM"/>
    </source>
</evidence>
<gene>
    <name evidence="2" type="ORF">FC51_GL002127</name>
</gene>
<accession>A0A0R1YX28</accession>